<evidence type="ECO:0000256" key="1">
    <source>
        <dbReference type="SAM" id="Phobius"/>
    </source>
</evidence>
<evidence type="ECO:0000313" key="2">
    <source>
        <dbReference type="EMBL" id="GAI39560.1"/>
    </source>
</evidence>
<keyword evidence="1" id="KW-0812">Transmembrane</keyword>
<keyword evidence="1" id="KW-1133">Transmembrane helix</keyword>
<accession>X1PKJ0</accession>
<evidence type="ECO:0008006" key="3">
    <source>
        <dbReference type="Google" id="ProtNLM"/>
    </source>
</evidence>
<reference evidence="2" key="1">
    <citation type="journal article" date="2014" name="Front. Microbiol.">
        <title>High frequency of phylogenetically diverse reductive dehalogenase-homologous genes in deep subseafloor sedimentary metagenomes.</title>
        <authorList>
            <person name="Kawai M."/>
            <person name="Futagami T."/>
            <person name="Toyoda A."/>
            <person name="Takaki Y."/>
            <person name="Nishi S."/>
            <person name="Hori S."/>
            <person name="Arai W."/>
            <person name="Tsubouchi T."/>
            <person name="Morono Y."/>
            <person name="Uchiyama I."/>
            <person name="Ito T."/>
            <person name="Fujiyama A."/>
            <person name="Inagaki F."/>
            <person name="Takami H."/>
        </authorList>
    </citation>
    <scope>NUCLEOTIDE SEQUENCE</scope>
    <source>
        <strain evidence="2">Expedition CK06-06</strain>
    </source>
</reference>
<gene>
    <name evidence="2" type="ORF">S06H3_46263</name>
</gene>
<dbReference type="Gene3D" id="3.20.20.150">
    <property type="entry name" value="Divalent-metal-dependent TIM barrel enzymes"/>
    <property type="match status" value="1"/>
</dbReference>
<feature type="transmembrane region" description="Helical" evidence="1">
    <location>
        <begin position="86"/>
        <end position="105"/>
    </location>
</feature>
<keyword evidence="1" id="KW-0472">Membrane</keyword>
<dbReference type="AlphaFoldDB" id="X1PKJ0"/>
<organism evidence="2">
    <name type="scientific">marine sediment metagenome</name>
    <dbReference type="NCBI Taxonomy" id="412755"/>
    <lineage>
        <taxon>unclassified sequences</taxon>
        <taxon>metagenomes</taxon>
        <taxon>ecological metagenomes</taxon>
    </lineage>
</organism>
<proteinExistence type="predicted"/>
<dbReference type="EMBL" id="BARV01028965">
    <property type="protein sequence ID" value="GAI39560.1"/>
    <property type="molecule type" value="Genomic_DNA"/>
</dbReference>
<comment type="caution">
    <text evidence="2">The sequence shown here is derived from an EMBL/GenBank/DDBJ whole genome shotgun (WGS) entry which is preliminary data.</text>
</comment>
<name>X1PKJ0_9ZZZZ</name>
<sequence>MKKSIVISTQPTKFSALAFKEDFEKSIKKVAKLGFDGAELAVRNPKDLKVEDVINIIKLLSYLFTGSKVSRTLYSFANFVHFLKQLIVHFSASVLLTLSSIFPLINPIIT</sequence>
<protein>
    <recommendedName>
        <fullName evidence="3">Xylose isomerase-like TIM barrel domain-containing protein</fullName>
    </recommendedName>
</protein>